<dbReference type="Pfam" id="PF13088">
    <property type="entry name" value="BNR_2"/>
    <property type="match status" value="2"/>
</dbReference>
<dbReference type="InterPro" id="IPR011040">
    <property type="entry name" value="Sialidase"/>
</dbReference>
<dbReference type="PANTHER" id="PTHR43752">
    <property type="entry name" value="BNR/ASP-BOX REPEAT FAMILY PROTEIN"/>
    <property type="match status" value="1"/>
</dbReference>
<dbReference type="EMBL" id="BAABFN010000002">
    <property type="protein sequence ID" value="GAA4307560.1"/>
    <property type="molecule type" value="Genomic_DNA"/>
</dbReference>
<reference evidence="4" key="1">
    <citation type="journal article" date="2019" name="Int. J. Syst. Evol. Microbiol.">
        <title>The Global Catalogue of Microorganisms (GCM) 10K type strain sequencing project: providing services to taxonomists for standard genome sequencing and annotation.</title>
        <authorList>
            <consortium name="The Broad Institute Genomics Platform"/>
            <consortium name="The Broad Institute Genome Sequencing Center for Infectious Disease"/>
            <person name="Wu L."/>
            <person name="Ma J."/>
        </authorList>
    </citation>
    <scope>NUCLEOTIDE SEQUENCE [LARGE SCALE GENOMIC DNA]</scope>
    <source>
        <strain evidence="4">JCM 17664</strain>
    </source>
</reference>
<evidence type="ECO:0000256" key="1">
    <source>
        <dbReference type="SAM" id="SignalP"/>
    </source>
</evidence>
<gene>
    <name evidence="3" type="ORF">GCM10023143_14220</name>
</gene>
<dbReference type="Gene3D" id="2.120.10.10">
    <property type="match status" value="1"/>
</dbReference>
<evidence type="ECO:0000259" key="2">
    <source>
        <dbReference type="Pfam" id="PF13088"/>
    </source>
</evidence>
<dbReference type="CDD" id="cd15482">
    <property type="entry name" value="Sialidase_non-viral"/>
    <property type="match status" value="1"/>
</dbReference>
<feature type="chain" id="PRO_5045596348" evidence="1">
    <location>
        <begin position="18"/>
        <end position="394"/>
    </location>
</feature>
<dbReference type="SUPFAM" id="SSF50939">
    <property type="entry name" value="Sialidases"/>
    <property type="match status" value="1"/>
</dbReference>
<dbReference type="InterPro" id="IPR036278">
    <property type="entry name" value="Sialidase_sf"/>
</dbReference>
<protein>
    <submittedName>
        <fullName evidence="3">Exo-alpha-sialidase</fullName>
    </submittedName>
</protein>
<keyword evidence="4" id="KW-1185">Reference proteome</keyword>
<name>A0ABP8FN90_9BACT</name>
<evidence type="ECO:0000313" key="4">
    <source>
        <dbReference type="Proteomes" id="UP001501207"/>
    </source>
</evidence>
<feature type="signal peptide" evidence="1">
    <location>
        <begin position="1"/>
        <end position="17"/>
    </location>
</feature>
<evidence type="ECO:0000313" key="3">
    <source>
        <dbReference type="EMBL" id="GAA4307560.1"/>
    </source>
</evidence>
<dbReference type="Proteomes" id="UP001501207">
    <property type="component" value="Unassembled WGS sequence"/>
</dbReference>
<comment type="caution">
    <text evidence="3">The sequence shown here is derived from an EMBL/GenBank/DDBJ whole genome shotgun (WGS) entry which is preliminary data.</text>
</comment>
<sequence>MIVLFLLFFTVRLSADAQGLRTPPAGITGTLIFPLQEQHAHGSSMVSLPNGDLLAAWFQGSGERKADDVKIMGALLQKGKTTWSKPFLLADTPGLPDCNPVLFLNHHGKLFLVWIAVLANRWEYSLLKYKTATNFAKDGKPVWSWQDNILLKPDDRFASAVEERLKALPGTGAGWGTYAPRYDDMIITASQDPAKRSLGWMTRIRPLLLPDDRILLPLYSDGFNLSLVAISDDDGTSWKAGLPIVGRGNVQPALAQRKDGSIVAFMRDNGDAPSRMQISLSRDGGMSWTAAAKTDIPSTASVAACVLQDGKWALLLNDADDGRYRLSLYLSDDEGKTWRWKIPVEDHPPGQGSFSYPALIQTPDGLLHMTYSFNPVPHRESIRHAVADPEKLTR</sequence>
<dbReference type="PANTHER" id="PTHR43752:SF2">
    <property type="entry name" value="BNR_ASP-BOX REPEAT FAMILY PROTEIN"/>
    <property type="match status" value="1"/>
</dbReference>
<keyword evidence="1" id="KW-0732">Signal</keyword>
<feature type="domain" description="Sialidase" evidence="2">
    <location>
        <begin position="51"/>
        <end position="151"/>
    </location>
</feature>
<accession>A0ABP8FN90</accession>
<feature type="domain" description="Sialidase" evidence="2">
    <location>
        <begin position="203"/>
        <end position="369"/>
    </location>
</feature>
<proteinExistence type="predicted"/>
<organism evidence="3 4">
    <name type="scientific">Compostibacter hankyongensis</name>
    <dbReference type="NCBI Taxonomy" id="1007089"/>
    <lineage>
        <taxon>Bacteria</taxon>
        <taxon>Pseudomonadati</taxon>
        <taxon>Bacteroidota</taxon>
        <taxon>Chitinophagia</taxon>
        <taxon>Chitinophagales</taxon>
        <taxon>Chitinophagaceae</taxon>
        <taxon>Compostibacter</taxon>
    </lineage>
</organism>